<evidence type="ECO:0000313" key="2">
    <source>
        <dbReference type="Proteomes" id="UP000557872"/>
    </source>
</evidence>
<dbReference type="AlphaFoldDB" id="A0A851GED9"/>
<accession>A0A851GED9</accession>
<proteinExistence type="predicted"/>
<name>A0A851GED9_9BACT</name>
<sequence>MDTPHMHLDNILSSIDQARTTDLFNQMVDESPDAQGSNEFLFFIKPELLLDTPGLDTRQIMAMIFEKITAFDLTVKNARVLSAGYLSKHGIIAQHYGVINQIARDVQTAASDGAKQTFESIFGEPFSSAPVLGGLEIIARFPELSAVSLDYLWQNTKAEKLAGGTYASSITLDGEAIYLVNGFHPRQLEHFTQPGRCIVALTLTGDISWKEARQSLIGATAPDAAQTGSIRRTLLDNMEAYGLKAVNSSWNGVHLSAGPIEALTELIRYQSDFEQQNILTAEDFSFGRDLVETFGAEKTASILANPNVETADGAISVFDLTEEKNTAEALELLQDSFSA</sequence>
<comment type="caution">
    <text evidence="1">The sequence shown here is derived from an EMBL/GenBank/DDBJ whole genome shotgun (WGS) entry which is preliminary data.</text>
</comment>
<organism evidence="1 2">
    <name type="scientific">Oceaniferula marina</name>
    <dbReference type="NCBI Taxonomy" id="2748318"/>
    <lineage>
        <taxon>Bacteria</taxon>
        <taxon>Pseudomonadati</taxon>
        <taxon>Verrucomicrobiota</taxon>
        <taxon>Verrucomicrobiia</taxon>
        <taxon>Verrucomicrobiales</taxon>
        <taxon>Verrucomicrobiaceae</taxon>
        <taxon>Oceaniferula</taxon>
    </lineage>
</organism>
<keyword evidence="2" id="KW-1185">Reference proteome</keyword>
<dbReference type="EMBL" id="JACBAZ010000003">
    <property type="protein sequence ID" value="NWK55913.1"/>
    <property type="molecule type" value="Genomic_DNA"/>
</dbReference>
<dbReference type="Gene3D" id="3.30.70.141">
    <property type="entry name" value="Nucleoside diphosphate kinase-like domain"/>
    <property type="match status" value="1"/>
</dbReference>
<reference evidence="1 2" key="1">
    <citation type="submission" date="2020-07" db="EMBL/GenBank/DDBJ databases">
        <title>Roseicoccus Jingziensis gen. nov., sp. nov., isolated from coastal seawater.</title>
        <authorList>
            <person name="Feng X."/>
        </authorList>
    </citation>
    <scope>NUCLEOTIDE SEQUENCE [LARGE SCALE GENOMIC DNA]</scope>
    <source>
        <strain evidence="1 2">N1E253</strain>
    </source>
</reference>
<gene>
    <name evidence="1" type="ORF">HW115_09840</name>
</gene>
<evidence type="ECO:0000313" key="1">
    <source>
        <dbReference type="EMBL" id="NWK55913.1"/>
    </source>
</evidence>
<protein>
    <submittedName>
        <fullName evidence="1">Uncharacterized protein</fullName>
    </submittedName>
</protein>
<dbReference type="InterPro" id="IPR036850">
    <property type="entry name" value="NDK-like_dom_sf"/>
</dbReference>
<dbReference type="SUPFAM" id="SSF54919">
    <property type="entry name" value="Nucleoside diphosphate kinase, NDK"/>
    <property type="match status" value="1"/>
</dbReference>
<dbReference type="Proteomes" id="UP000557872">
    <property type="component" value="Unassembled WGS sequence"/>
</dbReference>